<evidence type="ECO:0000256" key="1">
    <source>
        <dbReference type="ARBA" id="ARBA00001933"/>
    </source>
</evidence>
<evidence type="ECO:0000256" key="4">
    <source>
        <dbReference type="ARBA" id="ARBA00022898"/>
    </source>
</evidence>
<evidence type="ECO:0000313" key="8">
    <source>
        <dbReference type="Proteomes" id="UP000776164"/>
    </source>
</evidence>
<dbReference type="InterPro" id="IPR050106">
    <property type="entry name" value="HistidinolP_aminotransfase"/>
</dbReference>
<evidence type="ECO:0000256" key="2">
    <source>
        <dbReference type="ARBA" id="ARBA00022576"/>
    </source>
</evidence>
<evidence type="ECO:0000256" key="5">
    <source>
        <dbReference type="RuleBase" id="RU003693"/>
    </source>
</evidence>
<keyword evidence="4 5" id="KW-0663">Pyridoxal phosphate</keyword>
<dbReference type="InterPro" id="IPR001917">
    <property type="entry name" value="Aminotrans_II_pyridoxalP_BS"/>
</dbReference>
<dbReference type="EMBL" id="JAFBBU010000001">
    <property type="protein sequence ID" value="MBM7470714.1"/>
    <property type="molecule type" value="Genomic_DNA"/>
</dbReference>
<dbReference type="PROSITE" id="PS00599">
    <property type="entry name" value="AA_TRANSFER_CLASS_2"/>
    <property type="match status" value="1"/>
</dbReference>
<gene>
    <name evidence="7" type="ORF">JOE66_000348</name>
</gene>
<dbReference type="RefSeq" id="WP_205106425.1">
    <property type="nucleotide sequence ID" value="NZ_BAAAHT010000018.1"/>
</dbReference>
<dbReference type="CDD" id="cd00609">
    <property type="entry name" value="AAT_like"/>
    <property type="match status" value="1"/>
</dbReference>
<sequence length="372" mass="38425">MTGPTSGWSARTLSAQLPAPRAALAAIPAYSSAPASAVPVSIRASSNEAPDGVSSLVKAAVLARLETANRYPLLGATEVARAIADHLGADESEVAVADGSLSLLNYLLLAYCTPGSTVVAAWRSYEAYPICIRTAGAEPVLVPNTPDGGHDLDAMAAAVNASTAAVIVCTPNNPTGVALTHTAIIRFLAQVPPRVLVVLDEAYLDFDDSADPPRSRELLAAHANLAVLRTFSKAYGLAGLRMGYVVAHPKVIGSLRKVLPPFPVSALTAAAAVAAIGDQAYREAIVCAVIDQRAALVRMLDQRGVAHTDSRSNFVWLPLGDASQTLGALCAERGMSTRVFAGEGIRVSLGEPGLLEAFTDAIDALLGDVTAA</sequence>
<accession>A0ABS2L0W6</accession>
<dbReference type="GO" id="GO:0004400">
    <property type="term" value="F:histidinol-phosphate transaminase activity"/>
    <property type="evidence" value="ECO:0007669"/>
    <property type="project" value="UniProtKB-EC"/>
</dbReference>
<dbReference type="Gene3D" id="3.40.640.10">
    <property type="entry name" value="Type I PLP-dependent aspartate aminotransferase-like (Major domain)"/>
    <property type="match status" value="1"/>
</dbReference>
<organism evidence="7 8">
    <name type="scientific">Subtercola frigoramans</name>
    <dbReference type="NCBI Taxonomy" id="120298"/>
    <lineage>
        <taxon>Bacteria</taxon>
        <taxon>Bacillati</taxon>
        <taxon>Actinomycetota</taxon>
        <taxon>Actinomycetes</taxon>
        <taxon>Micrococcales</taxon>
        <taxon>Microbacteriaceae</taxon>
        <taxon>Subtercola</taxon>
    </lineage>
</organism>
<dbReference type="Pfam" id="PF00155">
    <property type="entry name" value="Aminotran_1_2"/>
    <property type="match status" value="1"/>
</dbReference>
<dbReference type="InterPro" id="IPR004839">
    <property type="entry name" value="Aminotransferase_I/II_large"/>
</dbReference>
<dbReference type="InterPro" id="IPR015421">
    <property type="entry name" value="PyrdxlP-dep_Trfase_major"/>
</dbReference>
<reference evidence="7 8" key="1">
    <citation type="submission" date="2021-01" db="EMBL/GenBank/DDBJ databases">
        <title>Sequencing the genomes of 1000 actinobacteria strains.</title>
        <authorList>
            <person name="Klenk H.-P."/>
        </authorList>
    </citation>
    <scope>NUCLEOTIDE SEQUENCE [LARGE SCALE GENOMIC DNA]</scope>
    <source>
        <strain evidence="7 8">DSM 13057</strain>
    </source>
</reference>
<comment type="caution">
    <text evidence="7">The sequence shown here is derived from an EMBL/GenBank/DDBJ whole genome shotgun (WGS) entry which is preliminary data.</text>
</comment>
<proteinExistence type="inferred from homology"/>
<protein>
    <submittedName>
        <fullName evidence="7">Histidinol-phosphate aminotransferase</fullName>
        <ecNumber evidence="7">2.6.1.9</ecNumber>
    </submittedName>
</protein>
<dbReference type="Proteomes" id="UP000776164">
    <property type="component" value="Unassembled WGS sequence"/>
</dbReference>
<keyword evidence="3 7" id="KW-0808">Transferase</keyword>
<evidence type="ECO:0000259" key="6">
    <source>
        <dbReference type="Pfam" id="PF00155"/>
    </source>
</evidence>
<keyword evidence="2 7" id="KW-0032">Aminotransferase</keyword>
<name>A0ABS2L0W6_9MICO</name>
<dbReference type="InterPro" id="IPR015424">
    <property type="entry name" value="PyrdxlP-dep_Trfase"/>
</dbReference>
<dbReference type="InterPro" id="IPR015422">
    <property type="entry name" value="PyrdxlP-dep_Trfase_small"/>
</dbReference>
<evidence type="ECO:0000313" key="7">
    <source>
        <dbReference type="EMBL" id="MBM7470714.1"/>
    </source>
</evidence>
<dbReference type="EC" id="2.6.1.9" evidence="7"/>
<dbReference type="Gene3D" id="3.90.1150.10">
    <property type="entry name" value="Aspartate Aminotransferase, domain 1"/>
    <property type="match status" value="1"/>
</dbReference>
<dbReference type="PANTHER" id="PTHR43643:SF3">
    <property type="entry name" value="HISTIDINOL-PHOSPHATE AMINOTRANSFERASE"/>
    <property type="match status" value="1"/>
</dbReference>
<dbReference type="SUPFAM" id="SSF53383">
    <property type="entry name" value="PLP-dependent transferases"/>
    <property type="match status" value="1"/>
</dbReference>
<dbReference type="PANTHER" id="PTHR43643">
    <property type="entry name" value="HISTIDINOL-PHOSPHATE AMINOTRANSFERASE 2"/>
    <property type="match status" value="1"/>
</dbReference>
<evidence type="ECO:0000256" key="3">
    <source>
        <dbReference type="ARBA" id="ARBA00022679"/>
    </source>
</evidence>
<comment type="cofactor">
    <cofactor evidence="1 5">
        <name>pyridoxal 5'-phosphate</name>
        <dbReference type="ChEBI" id="CHEBI:597326"/>
    </cofactor>
</comment>
<feature type="domain" description="Aminotransferase class I/classII large" evidence="6">
    <location>
        <begin position="45"/>
        <end position="326"/>
    </location>
</feature>
<comment type="similarity">
    <text evidence="5">Belongs to the class-II pyridoxal-phosphate-dependent aminotransferase family.</text>
</comment>
<keyword evidence="8" id="KW-1185">Reference proteome</keyword>